<dbReference type="SUPFAM" id="SSF68906">
    <property type="entry name" value="SAP domain"/>
    <property type="match status" value="1"/>
</dbReference>
<dbReference type="InterPro" id="IPR036361">
    <property type="entry name" value="SAP_dom_sf"/>
</dbReference>
<protein>
    <recommendedName>
        <fullName evidence="2">SAP domain-containing protein</fullName>
    </recommendedName>
</protein>
<keyword evidence="1" id="KW-0175">Coiled coil</keyword>
<reference evidence="3 4" key="1">
    <citation type="submission" date="2015-09" db="EMBL/GenBank/DDBJ databases">
        <title>Trachymyrmex zeteki WGS genome.</title>
        <authorList>
            <person name="Nygaard S."/>
            <person name="Hu H."/>
            <person name="Boomsma J."/>
            <person name="Zhang G."/>
        </authorList>
    </citation>
    <scope>NUCLEOTIDE SEQUENCE [LARGE SCALE GENOMIC DNA]</scope>
    <source>
        <strain evidence="3">Tzet28-1</strain>
        <tissue evidence="3">Whole body</tissue>
    </source>
</reference>
<gene>
    <name evidence="3" type="ORF">ALC60_10096</name>
</gene>
<dbReference type="Pfam" id="PF02037">
    <property type="entry name" value="SAP"/>
    <property type="match status" value="1"/>
</dbReference>
<feature type="coiled-coil region" evidence="1">
    <location>
        <begin position="78"/>
        <end position="112"/>
    </location>
</feature>
<feature type="domain" description="SAP" evidence="2">
    <location>
        <begin position="6"/>
        <end position="37"/>
    </location>
</feature>
<evidence type="ECO:0000259" key="2">
    <source>
        <dbReference type="Pfam" id="PF02037"/>
    </source>
</evidence>
<dbReference type="STRING" id="64791.A0A151WSG1"/>
<keyword evidence="4" id="KW-1185">Reference proteome</keyword>
<dbReference type="Proteomes" id="UP000075809">
    <property type="component" value="Unassembled WGS sequence"/>
</dbReference>
<dbReference type="AlphaFoldDB" id="A0A151WSG1"/>
<name>A0A151WSG1_9HYME</name>
<evidence type="ECO:0000313" key="4">
    <source>
        <dbReference type="Proteomes" id="UP000075809"/>
    </source>
</evidence>
<organism evidence="3 4">
    <name type="scientific">Mycetomoellerius zeteki</name>
    <dbReference type="NCBI Taxonomy" id="64791"/>
    <lineage>
        <taxon>Eukaryota</taxon>
        <taxon>Metazoa</taxon>
        <taxon>Ecdysozoa</taxon>
        <taxon>Arthropoda</taxon>
        <taxon>Hexapoda</taxon>
        <taxon>Insecta</taxon>
        <taxon>Pterygota</taxon>
        <taxon>Neoptera</taxon>
        <taxon>Endopterygota</taxon>
        <taxon>Hymenoptera</taxon>
        <taxon>Apocrita</taxon>
        <taxon>Aculeata</taxon>
        <taxon>Formicoidea</taxon>
        <taxon>Formicidae</taxon>
        <taxon>Myrmicinae</taxon>
        <taxon>Mycetomoellerius</taxon>
    </lineage>
</organism>
<dbReference type="Gene3D" id="1.10.720.30">
    <property type="entry name" value="SAP domain"/>
    <property type="match status" value="1"/>
</dbReference>
<dbReference type="EMBL" id="KQ982770">
    <property type="protein sequence ID" value="KYQ50810.1"/>
    <property type="molecule type" value="Genomic_DNA"/>
</dbReference>
<dbReference type="InterPro" id="IPR003034">
    <property type="entry name" value="SAP_dom"/>
</dbReference>
<accession>A0A151WSG1</accession>
<sequence length="253" mass="29851">MADENFTFAQLKATLKQLNLPIAGDKATLKKRLYSHDPSGAWRERARNMCVEDRQQTGGQAYTTRENSRLDPIEREMVSNLARDLERTRRENEIMQRRLEELRRERDMAAGRISVPSAANHAPSSMPRPTISALGELLSEFTGTEGIFENWRKQLELIRATYSLDDNNTRILIGMKLKRRALQWFHSKSKHLEMPVRELLNEMKKMFDHRPSKMELRRRFEKRNWRHDESFADYYYDKVILAGKVPVDEDDLR</sequence>
<evidence type="ECO:0000256" key="1">
    <source>
        <dbReference type="SAM" id="Coils"/>
    </source>
</evidence>
<proteinExistence type="predicted"/>
<evidence type="ECO:0000313" key="3">
    <source>
        <dbReference type="EMBL" id="KYQ50810.1"/>
    </source>
</evidence>